<name>A0A1I1FQP5_9LACT</name>
<feature type="region of interest" description="Disordered" evidence="1">
    <location>
        <begin position="38"/>
        <end position="60"/>
    </location>
</feature>
<sequence length="263" mass="28921">MYKKIIWPLVIGSAFVLSLLFVSGFIVSIVISGNDDTAQTETEMDMEIPESEPAEDMPPDGASDILVLGDSIGFGVGDEENLGIGERYLNLLDDDSETGKTVTNISVPGFESSQLASLIESDEYSASISSAELIILSIGGNDLNNLNLEDTATLTLAFDETLNIYKENLTFILSEIRSINPDAQLAIIGLYNPYSDDAPQNAPFLLEWNHETRLIVNSDVGFAYIPTYELFDYHLDEYLSPDDFHPNGTGYQAIAEILFRILN</sequence>
<feature type="domain" description="SGNH hydrolase-type esterase" evidence="3">
    <location>
        <begin position="67"/>
        <end position="253"/>
    </location>
</feature>
<dbReference type="PANTHER" id="PTHR30383:SF27">
    <property type="entry name" value="SPORE GERMINATION LIPASE LIPC"/>
    <property type="match status" value="1"/>
</dbReference>
<dbReference type="InterPro" id="IPR051532">
    <property type="entry name" value="Ester_Hydrolysis_Enzymes"/>
</dbReference>
<dbReference type="SUPFAM" id="SSF52266">
    <property type="entry name" value="SGNH hydrolase"/>
    <property type="match status" value="1"/>
</dbReference>
<feature type="transmembrane region" description="Helical" evidence="2">
    <location>
        <begin position="7"/>
        <end position="31"/>
    </location>
</feature>
<keyword evidence="2" id="KW-0472">Membrane</keyword>
<organism evidence="4 5">
    <name type="scientific">Alkalibacterium subtropicum</name>
    <dbReference type="NCBI Taxonomy" id="753702"/>
    <lineage>
        <taxon>Bacteria</taxon>
        <taxon>Bacillati</taxon>
        <taxon>Bacillota</taxon>
        <taxon>Bacilli</taxon>
        <taxon>Lactobacillales</taxon>
        <taxon>Carnobacteriaceae</taxon>
        <taxon>Alkalibacterium</taxon>
    </lineage>
</organism>
<accession>A0A1I1FQP5</accession>
<dbReference type="PANTHER" id="PTHR30383">
    <property type="entry name" value="THIOESTERASE 1/PROTEASE 1/LYSOPHOSPHOLIPASE L1"/>
    <property type="match status" value="1"/>
</dbReference>
<reference evidence="5" key="1">
    <citation type="submission" date="2016-10" db="EMBL/GenBank/DDBJ databases">
        <authorList>
            <person name="Varghese N."/>
            <person name="Submissions S."/>
        </authorList>
    </citation>
    <scope>NUCLEOTIDE SEQUENCE [LARGE SCALE GENOMIC DNA]</scope>
    <source>
        <strain evidence="5">DSM 23664</strain>
    </source>
</reference>
<dbReference type="InterPro" id="IPR013830">
    <property type="entry name" value="SGNH_hydro"/>
</dbReference>
<keyword evidence="2" id="KW-0812">Transmembrane</keyword>
<dbReference type="Pfam" id="PF13472">
    <property type="entry name" value="Lipase_GDSL_2"/>
    <property type="match status" value="1"/>
</dbReference>
<evidence type="ECO:0000313" key="5">
    <source>
        <dbReference type="Proteomes" id="UP000199612"/>
    </source>
</evidence>
<proteinExistence type="predicted"/>
<dbReference type="Gene3D" id="3.40.50.1110">
    <property type="entry name" value="SGNH hydrolase"/>
    <property type="match status" value="1"/>
</dbReference>
<dbReference type="AlphaFoldDB" id="A0A1I1FQP5"/>
<dbReference type="OrthoDB" id="252349at2"/>
<dbReference type="STRING" id="753702.SAMN04488102_102195"/>
<keyword evidence="5" id="KW-1185">Reference proteome</keyword>
<evidence type="ECO:0000256" key="2">
    <source>
        <dbReference type="SAM" id="Phobius"/>
    </source>
</evidence>
<protein>
    <submittedName>
        <fullName evidence="4">Lysophospholipase L1</fullName>
    </submittedName>
</protein>
<evidence type="ECO:0000256" key="1">
    <source>
        <dbReference type="SAM" id="MobiDB-lite"/>
    </source>
</evidence>
<keyword evidence="2" id="KW-1133">Transmembrane helix</keyword>
<evidence type="ECO:0000259" key="3">
    <source>
        <dbReference type="Pfam" id="PF13472"/>
    </source>
</evidence>
<feature type="compositionally biased region" description="Acidic residues" evidence="1">
    <location>
        <begin position="42"/>
        <end position="58"/>
    </location>
</feature>
<dbReference type="RefSeq" id="WP_091528528.1">
    <property type="nucleotide sequence ID" value="NZ_FOLT01000002.1"/>
</dbReference>
<dbReference type="EMBL" id="FOLT01000002">
    <property type="protein sequence ID" value="SFC01332.1"/>
    <property type="molecule type" value="Genomic_DNA"/>
</dbReference>
<gene>
    <name evidence="4" type="ORF">SAMN04488102_102195</name>
</gene>
<dbReference type="GO" id="GO:0004622">
    <property type="term" value="F:phosphatidylcholine lysophospholipase activity"/>
    <property type="evidence" value="ECO:0007669"/>
    <property type="project" value="TreeGrafter"/>
</dbReference>
<dbReference type="InterPro" id="IPR036514">
    <property type="entry name" value="SGNH_hydro_sf"/>
</dbReference>
<evidence type="ECO:0000313" key="4">
    <source>
        <dbReference type="EMBL" id="SFC01332.1"/>
    </source>
</evidence>
<dbReference type="Proteomes" id="UP000199612">
    <property type="component" value="Unassembled WGS sequence"/>
</dbReference>